<feature type="transmembrane region" description="Helical" evidence="12">
    <location>
        <begin position="400"/>
        <end position="419"/>
    </location>
</feature>
<feature type="region of interest" description="Disordered" evidence="11">
    <location>
        <begin position="913"/>
        <end position="988"/>
    </location>
</feature>
<dbReference type="GO" id="GO:0005576">
    <property type="term" value="C:extracellular region"/>
    <property type="evidence" value="ECO:0007669"/>
    <property type="project" value="InterPro"/>
</dbReference>
<feature type="transmembrane region" description="Helical" evidence="12">
    <location>
        <begin position="54"/>
        <end position="76"/>
    </location>
</feature>
<feature type="binding site" evidence="8">
    <location>
        <position position="38"/>
    </location>
    <ligand>
        <name>Na(+)</name>
        <dbReference type="ChEBI" id="CHEBI:29101"/>
        <label>1</label>
    </ligand>
</feature>
<feature type="transmembrane region" description="Helical" evidence="12">
    <location>
        <begin position="346"/>
        <end position="371"/>
    </location>
</feature>
<evidence type="ECO:0000256" key="3">
    <source>
        <dbReference type="ARBA" id="ARBA00022448"/>
    </source>
</evidence>
<feature type="binding site" evidence="8">
    <location>
        <position position="34"/>
    </location>
    <ligand>
        <name>Na(+)</name>
        <dbReference type="ChEBI" id="CHEBI:29101"/>
        <label>1</label>
    </ligand>
</feature>
<feature type="compositionally biased region" description="Low complexity" evidence="11">
    <location>
        <begin position="1106"/>
        <end position="1115"/>
    </location>
</feature>
<dbReference type="AlphaFoldDB" id="A0A553PIG4"/>
<dbReference type="GO" id="GO:0015375">
    <property type="term" value="F:glycine:sodium symporter activity"/>
    <property type="evidence" value="ECO:0007669"/>
    <property type="project" value="TreeGrafter"/>
</dbReference>
<dbReference type="PANTHER" id="PTHR11616:SF240">
    <property type="entry name" value="BLOATED TUBULES, ISOFORM B-RELATED"/>
    <property type="match status" value="1"/>
</dbReference>
<feature type="compositionally biased region" description="Polar residues" evidence="11">
    <location>
        <begin position="1116"/>
        <end position="1136"/>
    </location>
</feature>
<comment type="similarity">
    <text evidence="2 10">Belongs to the sodium:neurotransmitter symporter (SNF) (TC 2.A.22) family.</text>
</comment>
<dbReference type="PANTHER" id="PTHR11616">
    <property type="entry name" value="SODIUM/CHLORIDE DEPENDENT TRANSPORTER"/>
    <property type="match status" value="1"/>
</dbReference>
<feature type="disulfide bond" evidence="9">
    <location>
        <begin position="137"/>
        <end position="146"/>
    </location>
</feature>
<feature type="binding site" evidence="8">
    <location>
        <position position="352"/>
    </location>
    <ligand>
        <name>Na(+)</name>
        <dbReference type="ChEBI" id="CHEBI:29101"/>
        <label>2</label>
    </ligand>
</feature>
<feature type="transmembrane region" description="Helical" evidence="12">
    <location>
        <begin position="485"/>
        <end position="505"/>
    </location>
</feature>
<evidence type="ECO:0000256" key="9">
    <source>
        <dbReference type="PIRSR" id="PIRSR600175-2"/>
    </source>
</evidence>
<name>A0A553PIG4_TIGCA</name>
<evidence type="ECO:0000256" key="7">
    <source>
        <dbReference type="ARBA" id="ARBA00023136"/>
    </source>
</evidence>
<keyword evidence="8" id="KW-0915">Sodium</keyword>
<evidence type="ECO:0000313" key="14">
    <source>
        <dbReference type="EMBL" id="TRY77472.1"/>
    </source>
</evidence>
<keyword evidence="9" id="KW-1015">Disulfide bond</keyword>
<comment type="caution">
    <text evidence="14">The sequence shown here is derived from an EMBL/GenBank/DDBJ whole genome shotgun (WGS) entry which is preliminary data.</text>
</comment>
<dbReference type="PROSITE" id="PS00610">
    <property type="entry name" value="NA_NEUROTRAN_SYMP_1"/>
    <property type="match status" value="1"/>
</dbReference>
<dbReference type="SUPFAM" id="SSF57625">
    <property type="entry name" value="Invertebrate chitin-binding proteins"/>
    <property type="match status" value="1"/>
</dbReference>
<feature type="region of interest" description="Disordered" evidence="11">
    <location>
        <begin position="816"/>
        <end position="837"/>
    </location>
</feature>
<feature type="compositionally biased region" description="Basic residues" evidence="11">
    <location>
        <begin position="913"/>
        <end position="930"/>
    </location>
</feature>
<feature type="transmembrane region" description="Helical" evidence="12">
    <location>
        <begin position="235"/>
        <end position="257"/>
    </location>
</feature>
<accession>A0A553PIG4</accession>
<feature type="compositionally biased region" description="Pro residues" evidence="11">
    <location>
        <begin position="1020"/>
        <end position="1031"/>
    </location>
</feature>
<evidence type="ECO:0000256" key="1">
    <source>
        <dbReference type="ARBA" id="ARBA00004141"/>
    </source>
</evidence>
<dbReference type="InterPro" id="IPR002557">
    <property type="entry name" value="Chitin-bd_dom"/>
</dbReference>
<reference evidence="14 15" key="1">
    <citation type="journal article" date="2018" name="Nat. Ecol. Evol.">
        <title>Genomic signatures of mitonuclear coevolution across populations of Tigriopus californicus.</title>
        <authorList>
            <person name="Barreto F.S."/>
            <person name="Watson E.T."/>
            <person name="Lima T.G."/>
            <person name="Willett C.S."/>
            <person name="Edmands S."/>
            <person name="Li W."/>
            <person name="Burton R.S."/>
        </authorList>
    </citation>
    <scope>NUCLEOTIDE SEQUENCE [LARGE SCALE GENOMIC DNA]</scope>
    <source>
        <strain evidence="14 15">San Diego</strain>
    </source>
</reference>
<dbReference type="GO" id="GO:0005886">
    <property type="term" value="C:plasma membrane"/>
    <property type="evidence" value="ECO:0007669"/>
    <property type="project" value="TreeGrafter"/>
</dbReference>
<feature type="compositionally biased region" description="Polar residues" evidence="11">
    <location>
        <begin position="1036"/>
        <end position="1060"/>
    </location>
</feature>
<feature type="compositionally biased region" description="Polar residues" evidence="11">
    <location>
        <begin position="974"/>
        <end position="985"/>
    </location>
</feature>
<dbReference type="EMBL" id="VCGU01000004">
    <property type="protein sequence ID" value="TRY77472.1"/>
    <property type="molecule type" value="Genomic_DNA"/>
</dbReference>
<feature type="transmembrane region" description="Helical" evidence="12">
    <location>
        <begin position="556"/>
        <end position="577"/>
    </location>
</feature>
<evidence type="ECO:0000256" key="6">
    <source>
        <dbReference type="ARBA" id="ARBA00022989"/>
    </source>
</evidence>
<proteinExistence type="inferred from homology"/>
<feature type="binding site" evidence="8">
    <location>
        <position position="320"/>
    </location>
    <ligand>
        <name>Na(+)</name>
        <dbReference type="ChEBI" id="CHEBI:29101"/>
        <label>2</label>
    </ligand>
</feature>
<evidence type="ECO:0000256" key="11">
    <source>
        <dbReference type="SAM" id="MobiDB-lite"/>
    </source>
</evidence>
<gene>
    <name evidence="14" type="ORF">TCAL_10679</name>
</gene>
<feature type="region of interest" description="Disordered" evidence="11">
    <location>
        <begin position="1011"/>
        <end position="1136"/>
    </location>
</feature>
<keyword evidence="6 12" id="KW-1133">Transmembrane helix</keyword>
<feature type="transmembrane region" description="Helical" evidence="12">
    <location>
        <begin position="97"/>
        <end position="125"/>
    </location>
</feature>
<dbReference type="GO" id="GO:0008061">
    <property type="term" value="F:chitin binding"/>
    <property type="evidence" value="ECO:0007669"/>
    <property type="project" value="InterPro"/>
</dbReference>
<feature type="compositionally biased region" description="Polar residues" evidence="11">
    <location>
        <begin position="933"/>
        <end position="965"/>
    </location>
</feature>
<feature type="transmembrane region" description="Helical" evidence="12">
    <location>
        <begin position="589"/>
        <end position="607"/>
    </location>
</feature>
<dbReference type="InterPro" id="IPR000175">
    <property type="entry name" value="Na/ntran_symport"/>
</dbReference>
<feature type="transmembrane region" description="Helical" evidence="12">
    <location>
        <begin position="525"/>
        <end position="544"/>
    </location>
</feature>
<dbReference type="Pfam" id="PF01607">
    <property type="entry name" value="CBM_14"/>
    <property type="match status" value="1"/>
</dbReference>
<dbReference type="PRINTS" id="PR00176">
    <property type="entry name" value="NANEUSMPORT"/>
</dbReference>
<feature type="transmembrane region" description="Helical" evidence="12">
    <location>
        <begin position="21"/>
        <end position="42"/>
    </location>
</feature>
<feature type="transmembrane region" description="Helical" evidence="12">
    <location>
        <begin position="451"/>
        <end position="479"/>
    </location>
</feature>
<evidence type="ECO:0000256" key="4">
    <source>
        <dbReference type="ARBA" id="ARBA00022692"/>
    </source>
</evidence>
<feature type="binding site" evidence="8">
    <location>
        <position position="420"/>
    </location>
    <ligand>
        <name>Na(+)</name>
        <dbReference type="ChEBI" id="CHEBI:29101"/>
        <label>1</label>
    </ligand>
</feature>
<evidence type="ECO:0000256" key="12">
    <source>
        <dbReference type="SAM" id="Phobius"/>
    </source>
</evidence>
<keyword evidence="4 10" id="KW-0812">Transmembrane</keyword>
<feature type="transmembrane region" description="Helical" evidence="12">
    <location>
        <begin position="264"/>
        <end position="284"/>
    </location>
</feature>
<feature type="compositionally biased region" description="Low complexity" evidence="11">
    <location>
        <begin position="1066"/>
        <end position="1078"/>
    </location>
</feature>
<evidence type="ECO:0000256" key="8">
    <source>
        <dbReference type="PIRSR" id="PIRSR600175-1"/>
    </source>
</evidence>
<sequence length="1210" mass="135825">MMATEQTPLKKTPKDREKWGNQCDFFLSCLGYAVGLGNVWRFPYLCYQHGGGSFLVAYVSMLLLTGLPLFTLELSLGQYSSIGPSQIFKKLCPASKGVGWAMVSVSLLIALYYNQIIAWALFYMYEGLAWELPWKFCGKDFNSIGCFTVIQNEACLNASNGVEVFWNNTCYIQAEVCETSGLDFYNLTHCQERKDGGAFLKLTTVMQRKTASEDYFTRRVLGLRDDSSWDNMGSLQTHAVVSLVGAWALVAVCMLNGIQTSGKVVYFTALFPFLVLLLLFVRGLTLDGAYDGILFYVTPHWDAMWAPQMWADAATQIFYSLGTTMGGLVTLASYNRFNNNCLRDALIITSSNCATSIFAGFVIFSIVGFMAKELEVPISEVIQSGPGLTFVAYPDAVTRLPGSAIWSFLFFMMILTLGLDTQFAMTETVTTAIMDQWPQTRRWDHHTHKTWVVLGACSLGLAFGLLMCLNGGIFVFQLFDWYSASWNLMLVGFLEIVIVMVCLGYQGVMNNLAEMQVQIPLVLRFYYGLTWRCLTPLSLGKLVFLMKTQGGSKKKVMFLLSAGIFTFTLVKFAPCYYEDYVFPHWVQSMGYGIFALTLFVVPLLFLHEGCTNGFNRTLFQSVGWSPPTEDEDDSSNSEGTDYNNCKGEEGVANLAFRCATAIDELSGNSLSFAQEENQFISMAKKVGLRFVDGKDREGAEDLGNDEEFLLDLFESKNLHKMAQIVGQMNHVFTHQPNGDLTEQSTEEPEMSTHKLPMKSHTHKDDSPTELVMVNNVAEPIYWESPDILTEEATTSIPEYLTETLYYFEKDQTNLSRPFARTPRTPKSLEPDNNSSHKSRKILQVFEDPQDEQDHMMMMLHNAVAMVELEDVLQNLRPIPFNDHGNRVVLKTQQTRRPPIQTPAPDVATRKVIKKPRKQPGRLRSKLRRPRPTQIPTQNPTFVLPGSSQPLTTLAPRSQNDLTSRFTPRPAPRFNTEQPNTLQRKNVSPKKVFPVQDFFPESRQSQANAAFTPQISSLPPSLSPTPATPTTPRPRQQNRFAVTQPTTSEINTLAARNSRPIQQPKFVQVQRPVQQTPQPIRGPGASPPPSRIQARLPEPSLDSNRLSSQAESAASSRQGKQFSNEVQNGPSLTEIPKTSFSCRNQAFPGLYADPEADCQVFYMCHGNGRQNGFLCPAGTLFDQRFLVCNWWHKVDCSRATSLYSINEGIYQ</sequence>
<feature type="binding site" evidence="8">
    <location>
        <position position="31"/>
    </location>
    <ligand>
        <name>Na(+)</name>
        <dbReference type="ChEBI" id="CHEBI:29101"/>
        <label>1</label>
    </ligand>
</feature>
<dbReference type="Proteomes" id="UP000318571">
    <property type="component" value="Chromosome 5"/>
</dbReference>
<keyword evidence="5 10" id="KW-0769">Symport</keyword>
<feature type="domain" description="Chitin-binding type-2" evidence="13">
    <location>
        <begin position="1138"/>
        <end position="1197"/>
    </location>
</feature>
<dbReference type="PROSITE" id="PS50940">
    <property type="entry name" value="CHIT_BIND_II"/>
    <property type="match status" value="1"/>
</dbReference>
<dbReference type="Gene3D" id="2.170.140.10">
    <property type="entry name" value="Chitin binding domain"/>
    <property type="match status" value="1"/>
</dbReference>
<comment type="subcellular location">
    <subcellularLocation>
        <location evidence="1">Membrane</location>
        <topology evidence="1">Multi-pass membrane protein</topology>
    </subcellularLocation>
</comment>
<feature type="binding site" evidence="8">
    <location>
        <position position="33"/>
    </location>
    <ligand>
        <name>Na(+)</name>
        <dbReference type="ChEBI" id="CHEBI:29101"/>
        <label>1</label>
    </ligand>
</feature>
<dbReference type="PROSITE" id="PS50267">
    <property type="entry name" value="NA_NEUROTRAN_SYMP_3"/>
    <property type="match status" value="1"/>
</dbReference>
<keyword evidence="15" id="KW-1185">Reference proteome</keyword>
<evidence type="ECO:0000256" key="5">
    <source>
        <dbReference type="ARBA" id="ARBA00022847"/>
    </source>
</evidence>
<protein>
    <recommendedName>
        <fullName evidence="10">Transporter</fullName>
    </recommendedName>
</protein>
<dbReference type="SMART" id="SM00494">
    <property type="entry name" value="ChtBD2"/>
    <property type="match status" value="1"/>
</dbReference>
<dbReference type="SUPFAM" id="SSF161070">
    <property type="entry name" value="SNF-like"/>
    <property type="match status" value="1"/>
</dbReference>
<keyword evidence="8" id="KW-0479">Metal-binding</keyword>
<dbReference type="Pfam" id="PF00209">
    <property type="entry name" value="SNF"/>
    <property type="match status" value="2"/>
</dbReference>
<dbReference type="InterPro" id="IPR037272">
    <property type="entry name" value="SNS_sf"/>
</dbReference>
<evidence type="ECO:0000313" key="15">
    <source>
        <dbReference type="Proteomes" id="UP000318571"/>
    </source>
</evidence>
<evidence type="ECO:0000259" key="13">
    <source>
        <dbReference type="PROSITE" id="PS50940"/>
    </source>
</evidence>
<dbReference type="InterPro" id="IPR036508">
    <property type="entry name" value="Chitin-bd_dom_sf"/>
</dbReference>
<keyword evidence="3 10" id="KW-0813">Transport</keyword>
<evidence type="ECO:0000256" key="10">
    <source>
        <dbReference type="RuleBase" id="RU003732"/>
    </source>
</evidence>
<dbReference type="GO" id="GO:0046872">
    <property type="term" value="F:metal ion binding"/>
    <property type="evidence" value="ECO:0007669"/>
    <property type="project" value="UniProtKB-KW"/>
</dbReference>
<organism evidence="14 15">
    <name type="scientific">Tigriopus californicus</name>
    <name type="common">Marine copepod</name>
    <dbReference type="NCBI Taxonomy" id="6832"/>
    <lineage>
        <taxon>Eukaryota</taxon>
        <taxon>Metazoa</taxon>
        <taxon>Ecdysozoa</taxon>
        <taxon>Arthropoda</taxon>
        <taxon>Crustacea</taxon>
        <taxon>Multicrustacea</taxon>
        <taxon>Hexanauplia</taxon>
        <taxon>Copepoda</taxon>
        <taxon>Harpacticoida</taxon>
        <taxon>Harpacticidae</taxon>
        <taxon>Tigriopus</taxon>
    </lineage>
</organism>
<feature type="region of interest" description="Disordered" evidence="11">
    <location>
        <begin position="738"/>
        <end position="765"/>
    </location>
</feature>
<keyword evidence="7 12" id="KW-0472">Membrane</keyword>
<feature type="binding site" evidence="8">
    <location>
        <position position="417"/>
    </location>
    <ligand>
        <name>Na(+)</name>
        <dbReference type="ChEBI" id="CHEBI:29101"/>
        <label>1</label>
    </ligand>
</feature>
<evidence type="ECO:0000256" key="2">
    <source>
        <dbReference type="ARBA" id="ARBA00006459"/>
    </source>
</evidence>
<feature type="transmembrane region" description="Helical" evidence="12">
    <location>
        <begin position="317"/>
        <end position="334"/>
    </location>
</feature>